<dbReference type="Gene3D" id="2.30.30.140">
    <property type="match status" value="2"/>
</dbReference>
<keyword evidence="12" id="KW-0539">Nucleus</keyword>
<dbReference type="GO" id="GO:0008757">
    <property type="term" value="F:S-adenosylmethionine-dependent methyltransferase activity"/>
    <property type="evidence" value="ECO:0007669"/>
    <property type="project" value="UniProtKB-ARBA"/>
</dbReference>
<dbReference type="Gene3D" id="2.170.270.10">
    <property type="entry name" value="SET domain"/>
    <property type="match status" value="1"/>
</dbReference>
<dbReference type="GO" id="GO:0008270">
    <property type="term" value="F:zinc ion binding"/>
    <property type="evidence" value="ECO:0007669"/>
    <property type="project" value="UniProtKB-KW"/>
</dbReference>
<dbReference type="GO" id="GO:0005634">
    <property type="term" value="C:nucleus"/>
    <property type="evidence" value="ECO:0007669"/>
    <property type="project" value="UniProtKB-SubCell"/>
</dbReference>
<feature type="domain" description="AWS" evidence="17">
    <location>
        <begin position="1956"/>
        <end position="2006"/>
    </location>
</feature>
<dbReference type="Pfam" id="PF17907">
    <property type="entry name" value="AWS"/>
    <property type="match status" value="1"/>
</dbReference>
<keyword evidence="8" id="KW-0479">Metal-binding</keyword>
<feature type="domain" description="PWWP" evidence="15">
    <location>
        <begin position="1818"/>
        <end position="1880"/>
    </location>
</feature>
<feature type="region of interest" description="Disordered" evidence="13">
    <location>
        <begin position="1"/>
        <end position="28"/>
    </location>
</feature>
<feature type="compositionally biased region" description="Basic and acidic residues" evidence="13">
    <location>
        <begin position="462"/>
        <end position="491"/>
    </location>
</feature>
<dbReference type="InterPro" id="IPR011011">
    <property type="entry name" value="Znf_FYVE_PHD"/>
</dbReference>
<evidence type="ECO:0000256" key="6">
    <source>
        <dbReference type="ARBA" id="ARBA00022679"/>
    </source>
</evidence>
<evidence type="ECO:0000256" key="5">
    <source>
        <dbReference type="ARBA" id="ARBA00022603"/>
    </source>
</evidence>
<dbReference type="InterPro" id="IPR006560">
    <property type="entry name" value="AWS_dom"/>
</dbReference>
<feature type="region of interest" description="Disordered" evidence="13">
    <location>
        <begin position="2214"/>
        <end position="2234"/>
    </location>
</feature>
<dbReference type="InterPro" id="IPR000313">
    <property type="entry name" value="PWWP_dom"/>
</dbReference>
<feature type="domain" description="Zinc finger PHD-type" evidence="14">
    <location>
        <begin position="1473"/>
        <end position="1517"/>
    </location>
</feature>
<evidence type="ECO:0000259" key="14">
    <source>
        <dbReference type="SMART" id="SM00249"/>
    </source>
</evidence>
<feature type="region of interest" description="Disordered" evidence="13">
    <location>
        <begin position="42"/>
        <end position="100"/>
    </location>
</feature>
<evidence type="ECO:0000313" key="18">
    <source>
        <dbReference type="EMBL" id="CAH0721018.1"/>
    </source>
</evidence>
<accession>A0A8J9VEH1</accession>
<sequence>MEESEDNLSSEDIKYEDSQSNVKVKPKKRSLVERELETNLTARVTSPITNRDAASTSRYGRARRIKMDSDSTETIPRSVKSPKLPKSPSKVQSPAYKMHASNSPIRVETPKQIEYSLENQIETIYNENISLSRFGSEEKKCLSTSKYPKVYIRKDLIQTKDKDPDDTVVLIKNMFSPSNSGKKTNNFNLEHSSEKYNMNKSKQSLNGYTKTPSVVKTLDFDGNKKKRNIERKVVLSKNELFELEAKCEYQVGDLAWARMGTYPFWPCIITRDPLSGMYVKKKLFGRIERDVLHVTFFGDNGRRGWIVDSMLRKFHGQLEFETARVNFTPEAKKKDPRLYAAYFISDKKLSQWQISVEEAEMLLREPKRLRIEILNDMLEKSRSLKTTPKLEKSKKVTRTNSDVSLSESLYDTLFSEKDFTTKDSERSRSKSRNRSLDVSEVVTACLDNMAAKTGITKIQRQSHMDRWLQKAKSKTPEKSQMKSQVKVDNKSAKSKTKQKPKESKRTYNFRSSSQESLEENKLQSHQNEHDYSQKSKERNSPVILDDVEIEYENADGVLSDSVESGSGLGIISKVETLCGKDQFNDEEDMILTVVNDEIYISESGNIGDEICIQINQIKDIQTHNNLEASDIKSTIGLENCDTIIAIDTNNDLMETDDQNNEGISEINENLTQIKNNIATNSKAHEELSENINNECMDVSESHMNMTSNRDQLENNDLNVENNENVAFNDHEAMDSTKMSVDEFMDVDNENEGCVKDKCELSVAKTLEQIEKECNLDSTSLIINDRMLETVDYATNISNSHEITAENNKVNQKKISDYLVETRTTEINMSQTIEEKVPQTKKEDIPQPKEEHIPQTIKENLQQPIENIPQIIEENVPETIENIPQTKEEIVPQIIEENLPQNVEENIPQTVEENVLQTKEDDIPQTVNENVTQIVEENILQAIDKNVLRPLEGDVLQIVRENVSKSMDDVVLQTTEENIPKIVEERNTQVDNHFFELGTIESHAKKKKDASIVNVSPSNKNTSKKLHKFKLSLNKSLEKDSDGIENVETAVIGCNSPKEHSVEKESLKLNGYCINQMTSKRINDVGSVISSHYAKQIEITCEKDSIMHNTPYLDEEINRDIVDEEENISCDNKKMVFKNIIGEKEKEVKDSVKPIEKVSENETALVNGCHEPVHIIPSIITNETDNISLDEPVMLNGYHDDNDADTNSIGDNDEPLSAYQLRLKAKQSEGNAKMFDLQKPEVLNEDIDNLSVKSGDSEMSVGRRKRKLIEKKNILEDPEFLKYLEIRQDALMDENPELTEEEITNYLYKTWLYEEGLKTDAKKADDIDQSNLVKGLNADPVPVKKIRKKIKTEKDREKDKEPNLEKEPIPKEKSKRRIIRPYYKEDFSDMDDDIEYYEIFKPKQKVPKIIEPHNTDEREEVIKEENFQNEIGTEIPIEVDEEFVSEEFDQVEEYFRQLTEPKPNLFKGLIREKVCEICEKYGNLVKCKGCYNMFHVDCVKKQVEIVEVSIPMRGRKKKKKNRGRKAKEDCLDSGSQSDEKSQDANVSEEHNMSLDNEEDCHITANEDEFENKLSAKMKELLENPESMEYDSDSNDEHDFADVNIGECKIVDVKERKKEQNDYSDFKCNNCQKYDIPICFVCKSPMSPKDKAEHRQKCQVAHCHKYYHMECLDHWPQTQFNGGELSRTDKGNKYFETFSCPRHVCHTCVCDDPRGCKTRFSGDKLARCVRCPATYHTFTKCLPAGSQILSGSHIICPRHYEHRPGKVPCHVNTGWCFICALGGSLICCEYCPTSFHAECLNIKPPEGGYMCEDCETGRLPLYGEMVWVKLGHYRWWPGIVLHPSEIPQNILAVKHSPGEFVVRFFGQYDHYWVNRGRVFPFQEGDSGKVSSQKSKIDAAFTMAMEHAQRACEILKTAQPNEEESLDIASSLLPPHYVKLKVNKPCGALCGRRVDLEEGSLTQCECDPHDGDPCGPYTQCLNRMLLTECGPTCRAGDRCNNRAFEKRLYPKLTPYRTPHRGWGLKTLVDIKAGQFVIEYVGELIDEDEFQRRMKRKHEVRDENFYFLTLDKERVIDAGPKGNFARFMNHSCEPNCETQKWTVLGDIRVGLFALYDIPANSELTFNYNLESAGIEKKRCMCGAKRCSGYIGAKPKQDDQPKKNKLQTKRTYKKRKNLDDSPSTSQKPKNRIGRPYKPRELTDIEKDLLIIKNATNAMSSDSECSGRLSSLDSTKDNKNLKRKKIFEDISPKRIKMESE</sequence>
<dbReference type="Proteomes" id="UP000838878">
    <property type="component" value="Chromosome 2"/>
</dbReference>
<feature type="compositionally biased region" description="Polar residues" evidence="13">
    <location>
        <begin position="2214"/>
        <end position="2227"/>
    </location>
</feature>
<dbReference type="InterPro" id="IPR046341">
    <property type="entry name" value="SET_dom_sf"/>
</dbReference>
<evidence type="ECO:0000256" key="8">
    <source>
        <dbReference type="ARBA" id="ARBA00022723"/>
    </source>
</evidence>
<comment type="subcellular location">
    <subcellularLocation>
        <location evidence="2">Chromosome</location>
    </subcellularLocation>
    <subcellularLocation>
        <location evidence="1">Nucleus</location>
    </subcellularLocation>
</comment>
<keyword evidence="6" id="KW-0808">Transferase</keyword>
<evidence type="ECO:0000256" key="2">
    <source>
        <dbReference type="ARBA" id="ARBA00004286"/>
    </source>
</evidence>
<evidence type="ECO:0000256" key="9">
    <source>
        <dbReference type="ARBA" id="ARBA00022737"/>
    </source>
</evidence>
<evidence type="ECO:0000313" key="19">
    <source>
        <dbReference type="Proteomes" id="UP000838878"/>
    </source>
</evidence>
<feature type="compositionally biased region" description="Basic and acidic residues" evidence="13">
    <location>
        <begin position="1536"/>
        <end position="1551"/>
    </location>
</feature>
<dbReference type="SMART" id="SM00317">
    <property type="entry name" value="SET"/>
    <property type="match status" value="1"/>
</dbReference>
<dbReference type="GO" id="GO:0032259">
    <property type="term" value="P:methylation"/>
    <property type="evidence" value="ECO:0007669"/>
    <property type="project" value="UniProtKB-KW"/>
</dbReference>
<keyword evidence="9" id="KW-0677">Repeat</keyword>
<dbReference type="InterPro" id="IPR019786">
    <property type="entry name" value="Zinc_finger_PHD-type_CS"/>
</dbReference>
<evidence type="ECO:0000259" key="15">
    <source>
        <dbReference type="SMART" id="SM00293"/>
    </source>
</evidence>
<evidence type="ECO:0000256" key="13">
    <source>
        <dbReference type="SAM" id="MobiDB-lite"/>
    </source>
</evidence>
<evidence type="ECO:0000256" key="7">
    <source>
        <dbReference type="ARBA" id="ARBA00022691"/>
    </source>
</evidence>
<feature type="region of interest" description="Disordered" evidence="13">
    <location>
        <begin position="1515"/>
        <end position="1556"/>
    </location>
</feature>
<reference evidence="18" key="1">
    <citation type="submission" date="2021-12" db="EMBL/GenBank/DDBJ databases">
        <authorList>
            <person name="Martin H S."/>
        </authorList>
    </citation>
    <scope>NUCLEOTIDE SEQUENCE</scope>
</reference>
<evidence type="ECO:0000256" key="4">
    <source>
        <dbReference type="ARBA" id="ARBA00022553"/>
    </source>
</evidence>
<feature type="compositionally biased region" description="Polar residues" evidence="13">
    <location>
        <begin position="506"/>
        <end position="515"/>
    </location>
</feature>
<evidence type="ECO:0000256" key="3">
    <source>
        <dbReference type="ARBA" id="ARBA00022454"/>
    </source>
</evidence>
<dbReference type="InterPro" id="IPR001965">
    <property type="entry name" value="Znf_PHD"/>
</dbReference>
<feature type="region of interest" description="Disordered" evidence="13">
    <location>
        <begin position="456"/>
        <end position="539"/>
    </location>
</feature>
<dbReference type="SUPFAM" id="SSF57903">
    <property type="entry name" value="FYVE/PHD zinc finger"/>
    <property type="match status" value="2"/>
</dbReference>
<dbReference type="GO" id="GO:0042054">
    <property type="term" value="F:histone methyltransferase activity"/>
    <property type="evidence" value="ECO:0007669"/>
    <property type="project" value="InterPro"/>
</dbReference>
<evidence type="ECO:0000256" key="11">
    <source>
        <dbReference type="ARBA" id="ARBA00022833"/>
    </source>
</evidence>
<feature type="compositionally biased region" description="Basic residues" evidence="13">
    <location>
        <begin position="1515"/>
        <end position="1524"/>
    </location>
</feature>
<dbReference type="InterPro" id="IPR055198">
    <property type="entry name" value="NSD_PHD"/>
</dbReference>
<evidence type="ECO:0000259" key="17">
    <source>
        <dbReference type="SMART" id="SM00570"/>
    </source>
</evidence>
<dbReference type="InterPro" id="IPR001214">
    <property type="entry name" value="SET_dom"/>
</dbReference>
<dbReference type="Pfam" id="PF00855">
    <property type="entry name" value="PWWP"/>
    <property type="match status" value="2"/>
</dbReference>
<name>A0A8J9VEH1_9NEOP</name>
<dbReference type="SMART" id="SM00249">
    <property type="entry name" value="PHD"/>
    <property type="match status" value="4"/>
</dbReference>
<keyword evidence="19" id="KW-1185">Reference proteome</keyword>
<keyword evidence="10" id="KW-0863">Zinc-finger</keyword>
<dbReference type="SMART" id="SM00570">
    <property type="entry name" value="AWS"/>
    <property type="match status" value="1"/>
</dbReference>
<dbReference type="SUPFAM" id="SSF82199">
    <property type="entry name" value="SET domain"/>
    <property type="match status" value="1"/>
</dbReference>
<dbReference type="Pfam" id="PF22908">
    <property type="entry name" value="PHD_NSD"/>
    <property type="match status" value="1"/>
</dbReference>
<feature type="compositionally biased region" description="Basic and acidic residues" evidence="13">
    <location>
        <begin position="518"/>
        <end position="539"/>
    </location>
</feature>
<dbReference type="CDD" id="cd15567">
    <property type="entry name" value="PHD4_NSD"/>
    <property type="match status" value="1"/>
</dbReference>
<protein>
    <recommendedName>
        <fullName evidence="20">Histone-lysine N-methyltransferase</fullName>
    </recommendedName>
</protein>
<evidence type="ECO:0000256" key="1">
    <source>
        <dbReference type="ARBA" id="ARBA00004123"/>
    </source>
</evidence>
<feature type="domain" description="Zinc finger PHD-type" evidence="14">
    <location>
        <begin position="1705"/>
        <end position="1758"/>
    </location>
</feature>
<evidence type="ECO:0000256" key="12">
    <source>
        <dbReference type="ARBA" id="ARBA00023242"/>
    </source>
</evidence>
<gene>
    <name evidence="18" type="ORF">BINO364_LOCUS7165</name>
</gene>
<feature type="compositionally biased region" description="Polar residues" evidence="13">
    <location>
        <begin position="42"/>
        <end position="58"/>
    </location>
</feature>
<feature type="domain" description="Zinc finger PHD-type" evidence="14">
    <location>
        <begin position="1773"/>
        <end position="1813"/>
    </location>
</feature>
<keyword evidence="4" id="KW-0597">Phosphoprotein</keyword>
<proteinExistence type="predicted"/>
<dbReference type="InterPro" id="IPR055197">
    <property type="entry name" value="PHDvar_NSD"/>
</dbReference>
<dbReference type="CDD" id="cd15566">
    <property type="entry name" value="PHD3_NSD"/>
    <property type="match status" value="1"/>
</dbReference>
<dbReference type="InterPro" id="IPR050777">
    <property type="entry name" value="SET2_Histone-Lys_MeTrsfase"/>
</dbReference>
<evidence type="ECO:0000256" key="10">
    <source>
        <dbReference type="ARBA" id="ARBA00022771"/>
    </source>
</evidence>
<dbReference type="SMART" id="SM00293">
    <property type="entry name" value="PWWP"/>
    <property type="match status" value="2"/>
</dbReference>
<dbReference type="InterPro" id="IPR013083">
    <property type="entry name" value="Znf_RING/FYVE/PHD"/>
</dbReference>
<feature type="compositionally biased region" description="Basic and acidic residues" evidence="13">
    <location>
        <begin position="1351"/>
        <end position="1370"/>
    </location>
</feature>
<keyword evidence="11" id="KW-0862">Zinc</keyword>
<feature type="region of interest" description="Disordered" evidence="13">
    <location>
        <begin position="2148"/>
        <end position="2193"/>
    </location>
</feature>
<dbReference type="PANTHER" id="PTHR22884">
    <property type="entry name" value="SET DOMAIN PROTEINS"/>
    <property type="match status" value="1"/>
</dbReference>
<keyword evidence="7" id="KW-0949">S-adenosyl-L-methionine</keyword>
<dbReference type="CDD" id="cd19173">
    <property type="entry name" value="SET_NSD"/>
    <property type="match status" value="1"/>
</dbReference>
<dbReference type="CDD" id="cd20144">
    <property type="entry name" value="PWWP_NSD_rpt1"/>
    <property type="match status" value="1"/>
</dbReference>
<dbReference type="CDD" id="cd15565">
    <property type="entry name" value="PHD2_NSD"/>
    <property type="match status" value="1"/>
</dbReference>
<evidence type="ECO:0008006" key="20">
    <source>
        <dbReference type="Google" id="ProtNLM"/>
    </source>
</evidence>
<dbReference type="Pfam" id="PF00856">
    <property type="entry name" value="SET"/>
    <property type="match status" value="1"/>
</dbReference>
<feature type="domain" description="SET" evidence="16">
    <location>
        <begin position="2007"/>
        <end position="2130"/>
    </location>
</feature>
<dbReference type="GO" id="GO:0008170">
    <property type="term" value="F:N-methyltransferase activity"/>
    <property type="evidence" value="ECO:0007669"/>
    <property type="project" value="UniProtKB-ARBA"/>
</dbReference>
<feature type="domain" description="Zinc finger PHD-type" evidence="14">
    <location>
        <begin position="1636"/>
        <end position="1702"/>
    </location>
</feature>
<keyword evidence="3" id="KW-0158">Chromosome</keyword>
<dbReference type="SUPFAM" id="SSF63748">
    <property type="entry name" value="Tudor/PWWP/MBT"/>
    <property type="match status" value="2"/>
</dbReference>
<dbReference type="EMBL" id="OV170222">
    <property type="protein sequence ID" value="CAH0721018.1"/>
    <property type="molecule type" value="Genomic_DNA"/>
</dbReference>
<organism evidence="18 19">
    <name type="scientific">Brenthis ino</name>
    <name type="common">lesser marbled fritillary</name>
    <dbReference type="NCBI Taxonomy" id="405034"/>
    <lineage>
        <taxon>Eukaryota</taxon>
        <taxon>Metazoa</taxon>
        <taxon>Ecdysozoa</taxon>
        <taxon>Arthropoda</taxon>
        <taxon>Hexapoda</taxon>
        <taxon>Insecta</taxon>
        <taxon>Pterygota</taxon>
        <taxon>Neoptera</taxon>
        <taxon>Endopterygota</taxon>
        <taxon>Lepidoptera</taxon>
        <taxon>Glossata</taxon>
        <taxon>Ditrysia</taxon>
        <taxon>Papilionoidea</taxon>
        <taxon>Nymphalidae</taxon>
        <taxon>Heliconiinae</taxon>
        <taxon>Argynnini</taxon>
        <taxon>Brenthis</taxon>
    </lineage>
</organism>
<dbReference type="CDD" id="cd05838">
    <property type="entry name" value="PWWP_NSD_rpt2"/>
    <property type="match status" value="1"/>
</dbReference>
<evidence type="ECO:0000259" key="16">
    <source>
        <dbReference type="SMART" id="SM00317"/>
    </source>
</evidence>
<feature type="region of interest" description="Disordered" evidence="13">
    <location>
        <begin position="1346"/>
        <end position="1370"/>
    </location>
</feature>
<dbReference type="FunFam" id="2.30.30.140:FF:000099">
    <property type="entry name" value="Histone-lysine N-methyltransferase"/>
    <property type="match status" value="1"/>
</dbReference>
<dbReference type="Pfam" id="PF23004">
    <property type="entry name" value="PHDvar_NSD"/>
    <property type="match status" value="1"/>
</dbReference>
<dbReference type="PROSITE" id="PS01359">
    <property type="entry name" value="ZF_PHD_1"/>
    <property type="match status" value="1"/>
</dbReference>
<keyword evidence="5" id="KW-0489">Methyltransferase</keyword>
<dbReference type="OrthoDB" id="422362at2759"/>
<dbReference type="Gene3D" id="3.30.40.10">
    <property type="entry name" value="Zinc/RING finger domain, C3HC4 (zinc finger)"/>
    <property type="match status" value="2"/>
</dbReference>
<feature type="domain" description="PWWP" evidence="15">
    <location>
        <begin position="249"/>
        <end position="315"/>
    </location>
</feature>
<feature type="compositionally biased region" description="Low complexity" evidence="13">
    <location>
        <begin position="76"/>
        <end position="94"/>
    </location>
</feature>
<feature type="compositionally biased region" description="Basic residues" evidence="13">
    <location>
        <begin position="2158"/>
        <end position="2171"/>
    </location>
</feature>
<dbReference type="GO" id="GO:0005694">
    <property type="term" value="C:chromosome"/>
    <property type="evidence" value="ECO:0007669"/>
    <property type="project" value="UniProtKB-SubCell"/>
</dbReference>
<feature type="non-terminal residue" evidence="18">
    <location>
        <position position="2254"/>
    </location>
</feature>